<dbReference type="InterPro" id="IPR036047">
    <property type="entry name" value="F-box-like_dom_sf"/>
</dbReference>
<name>A0A4U0WAG3_9PEZI</name>
<evidence type="ECO:0000313" key="2">
    <source>
        <dbReference type="EMBL" id="TKA59654.1"/>
    </source>
</evidence>
<accession>A0A4U0WAG3</accession>
<dbReference type="STRING" id="329884.A0A4U0WAG3"/>
<evidence type="ECO:0000259" key="1">
    <source>
        <dbReference type="SMART" id="SM00256"/>
    </source>
</evidence>
<reference evidence="2 3" key="1">
    <citation type="submission" date="2017-03" db="EMBL/GenBank/DDBJ databases">
        <title>Genomes of endolithic fungi from Antarctica.</title>
        <authorList>
            <person name="Coleine C."/>
            <person name="Masonjones S."/>
            <person name="Stajich J.E."/>
        </authorList>
    </citation>
    <scope>NUCLEOTIDE SEQUENCE [LARGE SCALE GENOMIC DNA]</scope>
    <source>
        <strain evidence="2 3">CCFEE 5184</strain>
    </source>
</reference>
<dbReference type="Proteomes" id="UP000309340">
    <property type="component" value="Unassembled WGS sequence"/>
</dbReference>
<keyword evidence="3" id="KW-1185">Reference proteome</keyword>
<organism evidence="2 3">
    <name type="scientific">Friedmanniomyces simplex</name>
    <dbReference type="NCBI Taxonomy" id="329884"/>
    <lineage>
        <taxon>Eukaryota</taxon>
        <taxon>Fungi</taxon>
        <taxon>Dikarya</taxon>
        <taxon>Ascomycota</taxon>
        <taxon>Pezizomycotina</taxon>
        <taxon>Dothideomycetes</taxon>
        <taxon>Dothideomycetidae</taxon>
        <taxon>Mycosphaerellales</taxon>
        <taxon>Teratosphaeriaceae</taxon>
        <taxon>Friedmanniomyces</taxon>
    </lineage>
</organism>
<sequence length="198" mass="21652">MANRQQVLDLPELLEKILLHLPLRDLLFAQKVCAHWKQSIEASPAVQKALFFKPGTAGDVDPKGTAGHRALPANSAGSKVAPNPLLLTADELYDPSEHANGVWAGVLHVKPEASCRRMYMMQPPAESAALYRVAEFEGDSEENLVFVYAAVSPELSAFVGGTFGALLDRLFEEIEEEGMPELKGHVWYDGEVALVVEQ</sequence>
<dbReference type="EMBL" id="NAJQ01001410">
    <property type="protein sequence ID" value="TKA59654.1"/>
    <property type="molecule type" value="Genomic_DNA"/>
</dbReference>
<dbReference type="OrthoDB" id="3800738at2759"/>
<evidence type="ECO:0000313" key="3">
    <source>
        <dbReference type="Proteomes" id="UP000309340"/>
    </source>
</evidence>
<dbReference type="InterPro" id="IPR001810">
    <property type="entry name" value="F-box_dom"/>
</dbReference>
<proteinExistence type="predicted"/>
<dbReference type="Gene3D" id="1.20.1280.50">
    <property type="match status" value="1"/>
</dbReference>
<protein>
    <recommendedName>
        <fullName evidence="1">F-box domain-containing protein</fullName>
    </recommendedName>
</protein>
<dbReference type="Pfam" id="PF00646">
    <property type="entry name" value="F-box"/>
    <property type="match status" value="1"/>
</dbReference>
<dbReference type="AlphaFoldDB" id="A0A4U0WAG3"/>
<gene>
    <name evidence="2" type="ORF">B0A55_12820</name>
</gene>
<dbReference type="SUPFAM" id="SSF81383">
    <property type="entry name" value="F-box domain"/>
    <property type="match status" value="1"/>
</dbReference>
<comment type="caution">
    <text evidence="2">The sequence shown here is derived from an EMBL/GenBank/DDBJ whole genome shotgun (WGS) entry which is preliminary data.</text>
</comment>
<feature type="domain" description="F-box" evidence="1">
    <location>
        <begin position="10"/>
        <end position="49"/>
    </location>
</feature>
<dbReference type="SMART" id="SM00256">
    <property type="entry name" value="FBOX"/>
    <property type="match status" value="1"/>
</dbReference>